<comment type="caution">
    <text evidence="4">The sequence shown here is derived from an EMBL/GenBank/DDBJ whole genome shotgun (WGS) entry which is preliminary data.</text>
</comment>
<name>A0A117USU5_9SPHN</name>
<dbReference type="NCBIfam" id="NF006123">
    <property type="entry name" value="PRK08267.1"/>
    <property type="match status" value="1"/>
</dbReference>
<dbReference type="EMBL" id="LLZS01000009">
    <property type="protein sequence ID" value="KUR70221.1"/>
    <property type="molecule type" value="Genomic_DNA"/>
</dbReference>
<organism evidence="4 5">
    <name type="scientific">Novosphingobium fuchskuhlense</name>
    <dbReference type="NCBI Taxonomy" id="1117702"/>
    <lineage>
        <taxon>Bacteria</taxon>
        <taxon>Pseudomonadati</taxon>
        <taxon>Pseudomonadota</taxon>
        <taxon>Alphaproteobacteria</taxon>
        <taxon>Sphingomonadales</taxon>
        <taxon>Sphingomonadaceae</taxon>
        <taxon>Novosphingobium</taxon>
    </lineage>
</organism>
<dbReference type="PANTHER" id="PTHR43669">
    <property type="entry name" value="5-KETO-D-GLUCONATE 5-REDUCTASE"/>
    <property type="match status" value="1"/>
</dbReference>
<dbReference type="OrthoDB" id="9793825at2"/>
<evidence type="ECO:0000256" key="1">
    <source>
        <dbReference type="ARBA" id="ARBA00006484"/>
    </source>
</evidence>
<dbReference type="SUPFAM" id="SSF51735">
    <property type="entry name" value="NAD(P)-binding Rossmann-fold domains"/>
    <property type="match status" value="1"/>
</dbReference>
<dbReference type="RefSeq" id="WP_067912888.1">
    <property type="nucleotide sequence ID" value="NZ_KQ954246.1"/>
</dbReference>
<dbReference type="AlphaFoldDB" id="A0A117USU5"/>
<accession>A0A117USU5</accession>
<sequence length="267" mass="27729">MGHKTIFITGGASGIGRAVAERFGRAGWFVGIADINEDGMAGTAALIPAGFSSQHKLDVRDRAAWDTALAACAAASGGKIDVVFNNAGIPIGGRIVDVSTEEVERTLDINLKGVIWGAQAAYPWLKASAPGSCLLNTASAAGIYGVPGGSIYSATKFGVRSITESLDAEWKDEGILVRDLMPGFIETPLLDHAPNRQSNEDIRGRVTAAKLEISPVSAVADAAWAAVHGQKLHTLVGKTAKSLAFAARWMPGGLRKQVSGLGRPLGG</sequence>
<dbReference type="InterPro" id="IPR036291">
    <property type="entry name" value="NAD(P)-bd_dom_sf"/>
</dbReference>
<reference evidence="4 5" key="1">
    <citation type="submission" date="2015-10" db="EMBL/GenBank/DDBJ databases">
        <title>Draft genome sequence of Novosphingobium fuchskuhlense DSM 25065 isolated from a surface water sample of the southwest basin of Lake Grosse Fuchskuhle.</title>
        <authorList>
            <person name="Ruckert C."/>
            <person name="Winkler A."/>
            <person name="Glaeser J."/>
            <person name="Grossart H.-P."/>
            <person name="Kalinowski J."/>
            <person name="Glaeser S."/>
        </authorList>
    </citation>
    <scope>NUCLEOTIDE SEQUENCE [LARGE SCALE GENOMIC DNA]</scope>
    <source>
        <strain evidence="4 5">FNE08-7</strain>
    </source>
</reference>
<dbReference type="Proteomes" id="UP000058012">
    <property type="component" value="Unassembled WGS sequence"/>
</dbReference>
<evidence type="ECO:0000313" key="5">
    <source>
        <dbReference type="Proteomes" id="UP000058012"/>
    </source>
</evidence>
<evidence type="ECO:0000313" key="4">
    <source>
        <dbReference type="EMBL" id="KUR70221.1"/>
    </source>
</evidence>
<evidence type="ECO:0000256" key="2">
    <source>
        <dbReference type="ARBA" id="ARBA00023002"/>
    </source>
</evidence>
<dbReference type="GO" id="GO:0016491">
    <property type="term" value="F:oxidoreductase activity"/>
    <property type="evidence" value="ECO:0007669"/>
    <property type="project" value="UniProtKB-KW"/>
</dbReference>
<comment type="similarity">
    <text evidence="1 3">Belongs to the short-chain dehydrogenases/reductases (SDR) family.</text>
</comment>
<dbReference type="PRINTS" id="PR00081">
    <property type="entry name" value="GDHRDH"/>
</dbReference>
<dbReference type="Gene3D" id="3.40.50.720">
    <property type="entry name" value="NAD(P)-binding Rossmann-like Domain"/>
    <property type="match status" value="1"/>
</dbReference>
<dbReference type="InterPro" id="IPR002347">
    <property type="entry name" value="SDR_fam"/>
</dbReference>
<gene>
    <name evidence="4" type="ORF">AQZ52_15295</name>
</gene>
<keyword evidence="2" id="KW-0560">Oxidoreductase</keyword>
<proteinExistence type="inferred from homology"/>
<dbReference type="Pfam" id="PF00106">
    <property type="entry name" value="adh_short"/>
    <property type="match status" value="1"/>
</dbReference>
<protein>
    <submittedName>
        <fullName evidence="4">Short-chain dehydrogenase</fullName>
    </submittedName>
</protein>
<dbReference type="PANTHER" id="PTHR43669:SF3">
    <property type="entry name" value="ALCOHOL DEHYDROGENASE, PUTATIVE (AFU_ORTHOLOGUE AFUA_3G03445)-RELATED"/>
    <property type="match status" value="1"/>
</dbReference>
<dbReference type="STRING" id="1117702.AQZ52_15295"/>
<evidence type="ECO:0000256" key="3">
    <source>
        <dbReference type="RuleBase" id="RU000363"/>
    </source>
</evidence>
<keyword evidence="5" id="KW-1185">Reference proteome</keyword>
<dbReference type="PRINTS" id="PR00080">
    <property type="entry name" value="SDRFAMILY"/>
</dbReference>